<dbReference type="InterPro" id="IPR036390">
    <property type="entry name" value="WH_DNA-bd_sf"/>
</dbReference>
<dbReference type="AlphaFoldDB" id="A0A2Z6MBJ0"/>
<dbReference type="SUPFAM" id="SSF52047">
    <property type="entry name" value="RNI-like"/>
    <property type="match status" value="1"/>
</dbReference>
<dbReference type="GO" id="GO:0043531">
    <property type="term" value="F:ADP binding"/>
    <property type="evidence" value="ECO:0007669"/>
    <property type="project" value="InterPro"/>
</dbReference>
<keyword evidence="2" id="KW-0677">Repeat</keyword>
<dbReference type="FunFam" id="3.40.50.10140:FF:000007">
    <property type="entry name" value="Disease resistance protein (TIR-NBS-LRR class)"/>
    <property type="match status" value="1"/>
</dbReference>
<dbReference type="PROSITE" id="PS50104">
    <property type="entry name" value="TIR"/>
    <property type="match status" value="1"/>
</dbReference>
<organism evidence="6 7">
    <name type="scientific">Trifolium subterraneum</name>
    <name type="common">Subterranean clover</name>
    <dbReference type="NCBI Taxonomy" id="3900"/>
    <lineage>
        <taxon>Eukaryota</taxon>
        <taxon>Viridiplantae</taxon>
        <taxon>Streptophyta</taxon>
        <taxon>Embryophyta</taxon>
        <taxon>Tracheophyta</taxon>
        <taxon>Spermatophyta</taxon>
        <taxon>Magnoliopsida</taxon>
        <taxon>eudicotyledons</taxon>
        <taxon>Gunneridae</taxon>
        <taxon>Pentapetalae</taxon>
        <taxon>rosids</taxon>
        <taxon>fabids</taxon>
        <taxon>Fabales</taxon>
        <taxon>Fabaceae</taxon>
        <taxon>Papilionoideae</taxon>
        <taxon>50 kb inversion clade</taxon>
        <taxon>NPAAA clade</taxon>
        <taxon>Hologalegina</taxon>
        <taxon>IRL clade</taxon>
        <taxon>Trifolieae</taxon>
        <taxon>Trifolium</taxon>
    </lineage>
</organism>
<protein>
    <recommendedName>
        <fullName evidence="5">TIR domain-containing protein</fullName>
    </recommendedName>
</protein>
<dbReference type="InterPro" id="IPR032675">
    <property type="entry name" value="LRR_dom_sf"/>
</dbReference>
<dbReference type="Gene3D" id="3.40.50.10140">
    <property type="entry name" value="Toll/interleukin-1 receptor homology (TIR) domain"/>
    <property type="match status" value="1"/>
</dbReference>
<dbReference type="SMART" id="SM00382">
    <property type="entry name" value="AAA"/>
    <property type="match status" value="1"/>
</dbReference>
<keyword evidence="4" id="KW-0520">NAD</keyword>
<dbReference type="InterPro" id="IPR003593">
    <property type="entry name" value="AAA+_ATPase"/>
</dbReference>
<evidence type="ECO:0000256" key="4">
    <source>
        <dbReference type="ARBA" id="ARBA00023027"/>
    </source>
</evidence>
<evidence type="ECO:0000313" key="6">
    <source>
        <dbReference type="EMBL" id="GAU29181.1"/>
    </source>
</evidence>
<gene>
    <name evidence="6" type="ORF">TSUD_276000</name>
</gene>
<keyword evidence="1" id="KW-0433">Leucine-rich repeat</keyword>
<evidence type="ECO:0000313" key="7">
    <source>
        <dbReference type="Proteomes" id="UP000242715"/>
    </source>
</evidence>
<dbReference type="SUPFAM" id="SSF52540">
    <property type="entry name" value="P-loop containing nucleoside triphosphate hydrolases"/>
    <property type="match status" value="1"/>
</dbReference>
<evidence type="ECO:0000259" key="5">
    <source>
        <dbReference type="PROSITE" id="PS50104"/>
    </source>
</evidence>
<dbReference type="GO" id="GO:0007165">
    <property type="term" value="P:signal transduction"/>
    <property type="evidence" value="ECO:0007669"/>
    <property type="project" value="InterPro"/>
</dbReference>
<dbReference type="EMBL" id="DF973389">
    <property type="protein sequence ID" value="GAU29181.1"/>
    <property type="molecule type" value="Genomic_DNA"/>
</dbReference>
<evidence type="ECO:0000256" key="1">
    <source>
        <dbReference type="ARBA" id="ARBA00022614"/>
    </source>
</evidence>
<dbReference type="Pfam" id="PF23282">
    <property type="entry name" value="WHD_ROQ1"/>
    <property type="match status" value="1"/>
</dbReference>
<keyword evidence="3" id="KW-0611">Plant defense</keyword>
<dbReference type="Gene3D" id="3.40.50.300">
    <property type="entry name" value="P-loop containing nucleotide triphosphate hydrolases"/>
    <property type="match status" value="2"/>
</dbReference>
<keyword evidence="7" id="KW-1185">Reference proteome</keyword>
<dbReference type="Gene3D" id="1.10.8.430">
    <property type="entry name" value="Helical domain of apoptotic protease-activating factors"/>
    <property type="match status" value="1"/>
</dbReference>
<dbReference type="PANTHER" id="PTHR11017">
    <property type="entry name" value="LEUCINE-RICH REPEAT-CONTAINING PROTEIN"/>
    <property type="match status" value="1"/>
</dbReference>
<dbReference type="PRINTS" id="PR00364">
    <property type="entry name" value="DISEASERSIST"/>
</dbReference>
<evidence type="ECO:0000256" key="3">
    <source>
        <dbReference type="ARBA" id="ARBA00022821"/>
    </source>
</evidence>
<dbReference type="GO" id="GO:0006952">
    <property type="term" value="P:defense response"/>
    <property type="evidence" value="ECO:0007669"/>
    <property type="project" value="UniProtKB-KW"/>
</dbReference>
<dbReference type="SUPFAM" id="SSF52200">
    <property type="entry name" value="Toll/Interleukin receptor TIR domain"/>
    <property type="match status" value="1"/>
</dbReference>
<dbReference type="Pfam" id="PF00931">
    <property type="entry name" value="NB-ARC"/>
    <property type="match status" value="2"/>
</dbReference>
<accession>A0A2Z6MBJ0</accession>
<dbReference type="InterPro" id="IPR000157">
    <property type="entry name" value="TIR_dom"/>
</dbReference>
<dbReference type="InterPro" id="IPR058546">
    <property type="entry name" value="RPS4B/Roq1-like_LRR"/>
</dbReference>
<proteinExistence type="predicted"/>
<dbReference type="InterPro" id="IPR044974">
    <property type="entry name" value="Disease_R_plants"/>
</dbReference>
<dbReference type="InterPro" id="IPR027417">
    <property type="entry name" value="P-loop_NTPase"/>
</dbReference>
<evidence type="ECO:0000256" key="2">
    <source>
        <dbReference type="ARBA" id="ARBA00022737"/>
    </source>
</evidence>
<dbReference type="PANTHER" id="PTHR11017:SF219">
    <property type="entry name" value="ARCHAEAL ATPASE"/>
    <property type="match status" value="1"/>
</dbReference>
<dbReference type="SMART" id="SM00255">
    <property type="entry name" value="TIR"/>
    <property type="match status" value="1"/>
</dbReference>
<dbReference type="OrthoDB" id="1344914at2759"/>
<dbReference type="Pfam" id="PF23286">
    <property type="entry name" value="LRR_13"/>
    <property type="match status" value="1"/>
</dbReference>
<reference evidence="7" key="1">
    <citation type="journal article" date="2017" name="Front. Plant Sci.">
        <title>Climate Clever Clovers: New Paradigm to Reduce the Environmental Footprint of Ruminants by Breeding Low Methanogenic Forages Utilizing Haplotype Variation.</title>
        <authorList>
            <person name="Kaur P."/>
            <person name="Appels R."/>
            <person name="Bayer P.E."/>
            <person name="Keeble-Gagnere G."/>
            <person name="Wang J."/>
            <person name="Hirakawa H."/>
            <person name="Shirasawa K."/>
            <person name="Vercoe P."/>
            <person name="Stefanova K."/>
            <person name="Durmic Z."/>
            <person name="Nichols P."/>
            <person name="Revell C."/>
            <person name="Isobe S.N."/>
            <person name="Edwards D."/>
            <person name="Erskine W."/>
        </authorList>
    </citation>
    <scope>NUCLEOTIDE SEQUENCE [LARGE SCALE GENOMIC DNA]</scope>
    <source>
        <strain evidence="7">cv. Daliak</strain>
    </source>
</reference>
<dbReference type="InterPro" id="IPR042197">
    <property type="entry name" value="Apaf_helical"/>
</dbReference>
<dbReference type="Pfam" id="PF01582">
    <property type="entry name" value="TIR"/>
    <property type="match status" value="1"/>
</dbReference>
<dbReference type="Proteomes" id="UP000242715">
    <property type="component" value="Unassembled WGS sequence"/>
</dbReference>
<name>A0A2Z6MBJ0_TRISU</name>
<dbReference type="InterPro" id="IPR058192">
    <property type="entry name" value="WHD_ROQ1-like"/>
</dbReference>
<dbReference type="Gene3D" id="3.80.10.10">
    <property type="entry name" value="Ribonuclease Inhibitor"/>
    <property type="match status" value="1"/>
</dbReference>
<dbReference type="SUPFAM" id="SSF46785">
    <property type="entry name" value="Winged helix' DNA-binding domain"/>
    <property type="match status" value="1"/>
</dbReference>
<sequence>MQPSSPCSFSGGFKYQVFLSFRGSDTRNGFIGHLYKALSDKGIHTFIDDNNLQRGDEITPSLVNAIEESRIFIPVFSINYASSSFCLDELVHIFHCYKTKGRLILPIFYGVDPSHVRHLSGSYGEHLTKHEERFQSNKKNMERLQHWKAALNQTANLSGYHFSHGYEYKFIGKIVKCISNKINRVFLHVAEYPVGLQSRVQQVKLLLDEGSDDEVHMVGIYGIGGVGKSTLAKEIYNFIGDQFEGDVSEGIPIIKERLCRKKILLIIDDVDNMKQLQVLAGGLDWFGPGTRVIITTRDKHLLTNHEIKRTYAVKELYGTEAHELLRWMAFKNDKVPSSYEDILNRAVSYASGLPIAIEIVGSNLFRKSIEEWKYTLDGYEKIPNKKIQEILKVSYDALEEQEQSVFLDIACCFKGWGLPEVKEILHAHYGGSITHIIQVLTEKSLIKVGYHERSCTYGVILHDLLEDMGKEIIRQESPKKHEKRSRLWLQEDIIQVLEKNTENDDVEIISLNCGLTEEIIVWNGKAFEKMRSLKTLIIKVGLLTKLESLNAGGCIKLKSFPPLKLPSLTKLKLSRCDLPVSFQNLTGVTLISIEGHGMFTLSSFISKMPELFAIYVYNHHLLISKSSSSMSSNVRCLCIKESNLSDECLPIVLGWFPHLRELRLNKSNIKILPECLKECRHLSDLDVDDCKFLEEVRGIPPNLACFSALNCESLNSSSRRMLVNQEEVRGFRSGSSTKA</sequence>
<dbReference type="InterPro" id="IPR035897">
    <property type="entry name" value="Toll_tir_struct_dom_sf"/>
</dbReference>
<dbReference type="InterPro" id="IPR002182">
    <property type="entry name" value="NB-ARC"/>
</dbReference>
<feature type="domain" description="TIR" evidence="5">
    <location>
        <begin position="13"/>
        <end position="182"/>
    </location>
</feature>